<name>A0A448WLX9_9PLAT</name>
<proteinExistence type="predicted"/>
<accession>A0A448WLX9</accession>
<gene>
    <name evidence="1" type="ORF">PXEA_LOCUS8544</name>
</gene>
<dbReference type="EMBL" id="CAAALY010023445">
    <property type="protein sequence ID" value="VEL15104.1"/>
    <property type="molecule type" value="Genomic_DNA"/>
</dbReference>
<protein>
    <submittedName>
        <fullName evidence="1">Uncharacterized protein</fullName>
    </submittedName>
</protein>
<comment type="caution">
    <text evidence="1">The sequence shown here is derived from an EMBL/GenBank/DDBJ whole genome shotgun (WGS) entry which is preliminary data.</text>
</comment>
<keyword evidence="2" id="KW-1185">Reference proteome</keyword>
<evidence type="ECO:0000313" key="2">
    <source>
        <dbReference type="Proteomes" id="UP000784294"/>
    </source>
</evidence>
<dbReference type="Proteomes" id="UP000784294">
    <property type="component" value="Unassembled WGS sequence"/>
</dbReference>
<organism evidence="1 2">
    <name type="scientific">Protopolystoma xenopodis</name>
    <dbReference type="NCBI Taxonomy" id="117903"/>
    <lineage>
        <taxon>Eukaryota</taxon>
        <taxon>Metazoa</taxon>
        <taxon>Spiralia</taxon>
        <taxon>Lophotrochozoa</taxon>
        <taxon>Platyhelminthes</taxon>
        <taxon>Monogenea</taxon>
        <taxon>Polyopisthocotylea</taxon>
        <taxon>Polystomatidea</taxon>
        <taxon>Polystomatidae</taxon>
        <taxon>Protopolystoma</taxon>
    </lineage>
</organism>
<sequence>MLPQQNQRPVHARKLTINFMSAMLPVVLVAHKEDMIFKWADLSVPAKCLSSTQCSAFTPAILSSAPVWGGLIAIGKVPQARPRRDWRRIECSGWCEQALGTREKSRRC</sequence>
<evidence type="ECO:0000313" key="1">
    <source>
        <dbReference type="EMBL" id="VEL15104.1"/>
    </source>
</evidence>
<reference evidence="1" key="1">
    <citation type="submission" date="2018-11" db="EMBL/GenBank/DDBJ databases">
        <authorList>
            <consortium name="Pathogen Informatics"/>
        </authorList>
    </citation>
    <scope>NUCLEOTIDE SEQUENCE</scope>
</reference>
<dbReference type="AlphaFoldDB" id="A0A448WLX9"/>